<dbReference type="Proteomes" id="UP000789920">
    <property type="component" value="Unassembled WGS sequence"/>
</dbReference>
<dbReference type="EMBL" id="CAJVQC010005748">
    <property type="protein sequence ID" value="CAG8558182.1"/>
    <property type="molecule type" value="Genomic_DNA"/>
</dbReference>
<organism evidence="1 2">
    <name type="scientific">Racocetra persica</name>
    <dbReference type="NCBI Taxonomy" id="160502"/>
    <lineage>
        <taxon>Eukaryota</taxon>
        <taxon>Fungi</taxon>
        <taxon>Fungi incertae sedis</taxon>
        <taxon>Mucoromycota</taxon>
        <taxon>Glomeromycotina</taxon>
        <taxon>Glomeromycetes</taxon>
        <taxon>Diversisporales</taxon>
        <taxon>Gigasporaceae</taxon>
        <taxon>Racocetra</taxon>
    </lineage>
</organism>
<protein>
    <submittedName>
        <fullName evidence="1">14292_t:CDS:1</fullName>
    </submittedName>
</protein>
<name>A0ACA9LXU1_9GLOM</name>
<evidence type="ECO:0000313" key="2">
    <source>
        <dbReference type="Proteomes" id="UP000789920"/>
    </source>
</evidence>
<keyword evidence="2" id="KW-1185">Reference proteome</keyword>
<comment type="caution">
    <text evidence="1">The sequence shown here is derived from an EMBL/GenBank/DDBJ whole genome shotgun (WGS) entry which is preliminary data.</text>
</comment>
<sequence>IAKSHSSDEAWESYCHYIVMSENQVCFNRFLSHGFNPFKGHWKFTYTKKLLTTKPEDHHAVVSTFDLFSIGIGPSSSHTVGPMRAAKIFVTDLKNRNIFEKGETPEEIDTSTIKSRISKINETDILTLNGTKTIKFNAKKHLVFHYYESLPQHPNGMRFIAFNEHGDPLITSEFFSIGGGFVVEETTIQQHGDNLFYKDYDKSSADLQRARQDEAVTIAALPFRNAEELLNVCKRECMTIAQVVYHNELQWRTPEQIKNKIMDIWNTMNQSIQNGCMNTEEYLPGNLKVRRRAPGLYQKLISGMNELPLLKATDNSLVPSTSYKKVIPRKLWKQPTLPVLDYISLYAIAVNEENASGGRVVTAPTNGAAGVIPAVLKYILEFISDNHARDIMEFLFTSAAIGMLYKRGASISAAEMGCQGEVGVACSMSAAGFAAVMGATPKQVENAAEIGMEHNLGLTCDPIDGLVQIPCIERNALGAIKAITAAQLALNGDGNHRVTLDQVIETMRQTGLDMQSKYKETSQGGFASLLRSHGIGTFHAIFDQKIGKVVTSHPVLQPIGDYFTEENTDFDKHEGIFGQIGPVSGVLQGAFIHRTCRGPGAGGVRNWSYNTIEDWFRDGIRLSKGMTHKNALAELWWGGGKGVIDRSTGIGLNIGSTPLQRRVVFEEYGSFISSLKGCYVTAEDVGVKDDDMAAIFLRTRFTTCIPPQYGGSGNPSSPTARGVVRALEAAFSHIGKSSLHGVTVAVQGVGHVATAYIRYLVERQVGHIIACDVDSQKIKAAEKTFSKEIKDGTISFRLAKGSDHSILYEDVDAVSPCGIGGILNVETIPNIKAKIVCGAANNQLQDISKDGQLLAERGIIYVPDFLANRMGIVNCADEASGYVDDDPMFEKHLGDTWENSIYNLTKFVLSAAEKSSRTTQKVAIELAEKRSFVKHPIFGHRGIQIINSLVNGKEWKMKINAC</sequence>
<gene>
    <name evidence="1" type="ORF">RPERSI_LOCUS4250</name>
</gene>
<evidence type="ECO:0000313" key="1">
    <source>
        <dbReference type="EMBL" id="CAG8558182.1"/>
    </source>
</evidence>
<accession>A0ACA9LXU1</accession>
<feature type="non-terminal residue" evidence="1">
    <location>
        <position position="1"/>
    </location>
</feature>
<proteinExistence type="predicted"/>
<reference evidence="1" key="1">
    <citation type="submission" date="2021-06" db="EMBL/GenBank/DDBJ databases">
        <authorList>
            <person name="Kallberg Y."/>
            <person name="Tangrot J."/>
            <person name="Rosling A."/>
        </authorList>
    </citation>
    <scope>NUCLEOTIDE SEQUENCE</scope>
    <source>
        <strain evidence="1">MA461A</strain>
    </source>
</reference>